<protein>
    <recommendedName>
        <fullName evidence="3">Toxin</fullName>
    </recommendedName>
</protein>
<evidence type="ECO:0000313" key="1">
    <source>
        <dbReference type="EMBL" id="SNT04040.1"/>
    </source>
</evidence>
<name>A0A239JDY4_9BACT</name>
<dbReference type="RefSeq" id="WP_089320878.1">
    <property type="nucleotide sequence ID" value="NZ_FZOQ01000021.1"/>
</dbReference>
<dbReference type="EMBL" id="FZOQ01000021">
    <property type="protein sequence ID" value="SNT04040.1"/>
    <property type="molecule type" value="Genomic_DNA"/>
</dbReference>
<proteinExistence type="predicted"/>
<keyword evidence="2" id="KW-1185">Reference proteome</keyword>
<accession>A0A239JDY4</accession>
<evidence type="ECO:0008006" key="3">
    <source>
        <dbReference type="Google" id="ProtNLM"/>
    </source>
</evidence>
<gene>
    <name evidence="1" type="ORF">SAMN06296052_12167</name>
</gene>
<reference evidence="2" key="1">
    <citation type="submission" date="2017-06" db="EMBL/GenBank/DDBJ databases">
        <authorList>
            <person name="Varghese N."/>
            <person name="Submissions S."/>
        </authorList>
    </citation>
    <scope>NUCLEOTIDE SEQUENCE [LARGE SCALE GENOMIC DNA]</scope>
    <source>
        <strain evidence="2">NKM1</strain>
    </source>
</reference>
<evidence type="ECO:0000313" key="2">
    <source>
        <dbReference type="Proteomes" id="UP000198432"/>
    </source>
</evidence>
<dbReference type="Proteomes" id="UP000198432">
    <property type="component" value="Unassembled WGS sequence"/>
</dbReference>
<dbReference type="OrthoDB" id="1366475at2"/>
<sequence>MASRDEVKSFLDDFKVKMSVFSILFRDERPKNSQDLLNLEITPASRTETIKNLEVEDYCEGPLDDRLFGIASMWVFGKNIKKQEVYIKISMGRPNSKVICISFHKAAHPMHYPFKK</sequence>
<organism evidence="1 2">
    <name type="scientific">Pontibacter ummariensis</name>
    <dbReference type="NCBI Taxonomy" id="1610492"/>
    <lineage>
        <taxon>Bacteria</taxon>
        <taxon>Pseudomonadati</taxon>
        <taxon>Bacteroidota</taxon>
        <taxon>Cytophagia</taxon>
        <taxon>Cytophagales</taxon>
        <taxon>Hymenobacteraceae</taxon>
        <taxon>Pontibacter</taxon>
    </lineage>
</organism>
<dbReference type="AlphaFoldDB" id="A0A239JDY4"/>